<feature type="non-terminal residue" evidence="2">
    <location>
        <position position="1"/>
    </location>
</feature>
<organism evidence="2 3">
    <name type="scientific">Stylosanthes scabra</name>
    <dbReference type="NCBI Taxonomy" id="79078"/>
    <lineage>
        <taxon>Eukaryota</taxon>
        <taxon>Viridiplantae</taxon>
        <taxon>Streptophyta</taxon>
        <taxon>Embryophyta</taxon>
        <taxon>Tracheophyta</taxon>
        <taxon>Spermatophyta</taxon>
        <taxon>Magnoliopsida</taxon>
        <taxon>eudicotyledons</taxon>
        <taxon>Gunneridae</taxon>
        <taxon>Pentapetalae</taxon>
        <taxon>rosids</taxon>
        <taxon>fabids</taxon>
        <taxon>Fabales</taxon>
        <taxon>Fabaceae</taxon>
        <taxon>Papilionoideae</taxon>
        <taxon>50 kb inversion clade</taxon>
        <taxon>dalbergioids sensu lato</taxon>
        <taxon>Dalbergieae</taxon>
        <taxon>Pterocarpus clade</taxon>
        <taxon>Stylosanthes</taxon>
    </lineage>
</organism>
<reference evidence="2 3" key="1">
    <citation type="journal article" date="2023" name="Plants (Basel)">
        <title>Bridging the Gap: Combining Genomics and Transcriptomics Approaches to Understand Stylosanthes scabra, an Orphan Legume from the Brazilian Caatinga.</title>
        <authorList>
            <person name="Ferreira-Neto J.R.C."/>
            <person name="da Silva M.D."/>
            <person name="Binneck E."/>
            <person name="de Melo N.F."/>
            <person name="da Silva R.H."/>
            <person name="de Melo A.L.T.M."/>
            <person name="Pandolfi V."/>
            <person name="Bustamante F.O."/>
            <person name="Brasileiro-Vidal A.C."/>
            <person name="Benko-Iseppon A.M."/>
        </authorList>
    </citation>
    <scope>NUCLEOTIDE SEQUENCE [LARGE SCALE GENOMIC DNA]</scope>
    <source>
        <tissue evidence="2">Leaves</tissue>
    </source>
</reference>
<gene>
    <name evidence="2" type="ORF">PIB30_108451</name>
</gene>
<proteinExistence type="predicted"/>
<dbReference type="Proteomes" id="UP001341840">
    <property type="component" value="Unassembled WGS sequence"/>
</dbReference>
<protein>
    <submittedName>
        <fullName evidence="2">Uncharacterized protein</fullName>
    </submittedName>
</protein>
<evidence type="ECO:0000256" key="1">
    <source>
        <dbReference type="SAM" id="MobiDB-lite"/>
    </source>
</evidence>
<evidence type="ECO:0000313" key="3">
    <source>
        <dbReference type="Proteomes" id="UP001341840"/>
    </source>
</evidence>
<sequence>HDGEDPMFHDCFMSSTPTTDGPTQTQTNEGNGAASSADHGASSRRLSGKKRKQVDILERMADEVHQSTVAQKEHVQILANAISGKNDEVKMGEKLAELGFADNDAIAAVLKILSDPRLEKGFWGLTDAQKTTLAQDVLDGKY</sequence>
<accession>A0ABU6UZD2</accession>
<evidence type="ECO:0000313" key="2">
    <source>
        <dbReference type="EMBL" id="MED6166354.1"/>
    </source>
</evidence>
<comment type="caution">
    <text evidence="2">The sequence shown here is derived from an EMBL/GenBank/DDBJ whole genome shotgun (WGS) entry which is preliminary data.</text>
</comment>
<feature type="compositionally biased region" description="Low complexity" evidence="1">
    <location>
        <begin position="16"/>
        <end position="40"/>
    </location>
</feature>
<dbReference type="EMBL" id="JASCZI010125889">
    <property type="protein sequence ID" value="MED6166354.1"/>
    <property type="molecule type" value="Genomic_DNA"/>
</dbReference>
<feature type="region of interest" description="Disordered" evidence="1">
    <location>
        <begin position="1"/>
        <end position="51"/>
    </location>
</feature>
<keyword evidence="3" id="KW-1185">Reference proteome</keyword>
<name>A0ABU6UZD2_9FABA</name>